<evidence type="ECO:0000256" key="2">
    <source>
        <dbReference type="SAM" id="MobiDB-lite"/>
    </source>
</evidence>
<gene>
    <name evidence="4" type="ORF">JCGZ_18533</name>
</gene>
<organism evidence="4 5">
    <name type="scientific">Jatropha curcas</name>
    <name type="common">Barbados nut</name>
    <dbReference type="NCBI Taxonomy" id="180498"/>
    <lineage>
        <taxon>Eukaryota</taxon>
        <taxon>Viridiplantae</taxon>
        <taxon>Streptophyta</taxon>
        <taxon>Embryophyta</taxon>
        <taxon>Tracheophyta</taxon>
        <taxon>Spermatophyta</taxon>
        <taxon>Magnoliopsida</taxon>
        <taxon>eudicotyledons</taxon>
        <taxon>Gunneridae</taxon>
        <taxon>Pentapetalae</taxon>
        <taxon>rosids</taxon>
        <taxon>fabids</taxon>
        <taxon>Malpighiales</taxon>
        <taxon>Euphorbiaceae</taxon>
        <taxon>Crotonoideae</taxon>
        <taxon>Jatropheae</taxon>
        <taxon>Jatropha</taxon>
    </lineage>
</organism>
<feature type="compositionally biased region" description="Basic and acidic residues" evidence="2">
    <location>
        <begin position="254"/>
        <end position="265"/>
    </location>
</feature>
<sequence>MSALLLLSFSSFFSSSLLLLHSQRRPNLLPRRLTPPSPLHCNASRQRIPSPRRSRSSVHAEKYDREPTPIEVFTSTHTKDHDLNTFVDRRAVGVNENYTTALECLVSSQAESEAESRIDDVTLYLEAVGGEKKRKIYGIGSQASQFYCGSASHASAASAGSQPEHSVEEFTALRARVDEQERQIAELRVHVMRLSGQPSAGTSSSDPVLATNRNVLTSQQQPLPSPDPNAADDTLVPPADTTAHPAGTPPGDSILDRADDQPLAK</sequence>
<dbReference type="Pfam" id="PF03004">
    <property type="entry name" value="Transposase_24"/>
    <property type="match status" value="1"/>
</dbReference>
<dbReference type="InterPro" id="IPR004252">
    <property type="entry name" value="Probable_transposase_24"/>
</dbReference>
<name>A0A067L9F2_JATCU</name>
<reference evidence="4 5" key="1">
    <citation type="journal article" date="2014" name="PLoS ONE">
        <title>Global Analysis of Gene Expression Profiles in Physic Nut (Jatropha curcas L.) Seedlings Exposed to Salt Stress.</title>
        <authorList>
            <person name="Zhang L."/>
            <person name="Zhang C."/>
            <person name="Wu P."/>
            <person name="Chen Y."/>
            <person name="Li M."/>
            <person name="Jiang H."/>
            <person name="Wu G."/>
        </authorList>
    </citation>
    <scope>NUCLEOTIDE SEQUENCE [LARGE SCALE GENOMIC DNA]</scope>
    <source>
        <strain evidence="5">cv. GZQX0401</strain>
        <tissue evidence="4">Young leaves</tissue>
    </source>
</reference>
<dbReference type="Proteomes" id="UP000027138">
    <property type="component" value="Unassembled WGS sequence"/>
</dbReference>
<feature type="chain" id="PRO_5001644445" evidence="3">
    <location>
        <begin position="19"/>
        <end position="265"/>
    </location>
</feature>
<evidence type="ECO:0000313" key="4">
    <source>
        <dbReference type="EMBL" id="KDP45091.1"/>
    </source>
</evidence>
<dbReference type="OrthoDB" id="1302510at2759"/>
<evidence type="ECO:0000256" key="1">
    <source>
        <dbReference type="SAM" id="Coils"/>
    </source>
</evidence>
<accession>A0A067L9F2</accession>
<keyword evidence="3" id="KW-0732">Signal</keyword>
<feature type="coiled-coil region" evidence="1">
    <location>
        <begin position="170"/>
        <end position="197"/>
    </location>
</feature>
<protein>
    <submittedName>
        <fullName evidence="4">Uncharacterized protein</fullName>
    </submittedName>
</protein>
<dbReference type="EMBL" id="KK914238">
    <property type="protein sequence ID" value="KDP45091.1"/>
    <property type="molecule type" value="Genomic_DNA"/>
</dbReference>
<evidence type="ECO:0000313" key="5">
    <source>
        <dbReference type="Proteomes" id="UP000027138"/>
    </source>
</evidence>
<proteinExistence type="predicted"/>
<keyword evidence="5" id="KW-1185">Reference proteome</keyword>
<feature type="signal peptide" evidence="3">
    <location>
        <begin position="1"/>
        <end position="18"/>
    </location>
</feature>
<feature type="region of interest" description="Disordered" evidence="2">
    <location>
        <begin position="30"/>
        <end position="65"/>
    </location>
</feature>
<evidence type="ECO:0000256" key="3">
    <source>
        <dbReference type="SAM" id="SignalP"/>
    </source>
</evidence>
<keyword evidence="1" id="KW-0175">Coiled coil</keyword>
<dbReference type="AlphaFoldDB" id="A0A067L9F2"/>
<feature type="region of interest" description="Disordered" evidence="2">
    <location>
        <begin position="216"/>
        <end position="265"/>
    </location>
</feature>